<dbReference type="AlphaFoldDB" id="A0A0A9FRI9"/>
<keyword evidence="2" id="KW-0396">Initiation factor</keyword>
<keyword evidence="1" id="KW-0732">Signal</keyword>
<dbReference type="EMBL" id="GBRH01184960">
    <property type="protein sequence ID" value="JAE12936.1"/>
    <property type="molecule type" value="Transcribed_RNA"/>
</dbReference>
<reference evidence="2" key="1">
    <citation type="submission" date="2014-09" db="EMBL/GenBank/DDBJ databases">
        <authorList>
            <person name="Magalhaes I.L.F."/>
            <person name="Oliveira U."/>
            <person name="Santos F.R."/>
            <person name="Vidigal T.H.D.A."/>
            <person name="Brescovit A.D."/>
            <person name="Santos A.J."/>
        </authorList>
    </citation>
    <scope>NUCLEOTIDE SEQUENCE</scope>
    <source>
        <tissue evidence="2">Shoot tissue taken approximately 20 cm above the soil surface</tissue>
    </source>
</reference>
<reference evidence="2" key="2">
    <citation type="journal article" date="2015" name="Data Brief">
        <title>Shoot transcriptome of the giant reed, Arundo donax.</title>
        <authorList>
            <person name="Barrero R.A."/>
            <person name="Guerrero F.D."/>
            <person name="Moolhuijzen P."/>
            <person name="Goolsby J.A."/>
            <person name="Tidwell J."/>
            <person name="Bellgard S.E."/>
            <person name="Bellgard M.I."/>
        </authorList>
    </citation>
    <scope>NUCLEOTIDE SEQUENCE</scope>
    <source>
        <tissue evidence="2">Shoot tissue taken approximately 20 cm above the soil surface</tissue>
    </source>
</reference>
<feature type="chain" id="PRO_5002047484" evidence="1">
    <location>
        <begin position="20"/>
        <end position="111"/>
    </location>
</feature>
<protein>
    <submittedName>
        <fullName evidence="2">Translation initiation factor eIF-2B delta subunit</fullName>
    </submittedName>
</protein>
<evidence type="ECO:0000256" key="1">
    <source>
        <dbReference type="SAM" id="SignalP"/>
    </source>
</evidence>
<evidence type="ECO:0000313" key="2">
    <source>
        <dbReference type="EMBL" id="JAE12936.1"/>
    </source>
</evidence>
<accession>A0A0A9FRI9</accession>
<proteinExistence type="predicted"/>
<sequence length="111" mass="12969">MMWLKLTPQLLLTRRLVNALLTEIERKMLRTPVCSLMMYIGWRKRRGVQLSTNRKLKTELKCSDICLNMCMALSCLTSNQNSFNLMQCILLYTRLDFNICLVTYLVAMLVA</sequence>
<keyword evidence="2" id="KW-0648">Protein biosynthesis</keyword>
<name>A0A0A9FRI9_ARUDO</name>
<organism evidence="2">
    <name type="scientific">Arundo donax</name>
    <name type="common">Giant reed</name>
    <name type="synonym">Donax arundinaceus</name>
    <dbReference type="NCBI Taxonomy" id="35708"/>
    <lineage>
        <taxon>Eukaryota</taxon>
        <taxon>Viridiplantae</taxon>
        <taxon>Streptophyta</taxon>
        <taxon>Embryophyta</taxon>
        <taxon>Tracheophyta</taxon>
        <taxon>Spermatophyta</taxon>
        <taxon>Magnoliopsida</taxon>
        <taxon>Liliopsida</taxon>
        <taxon>Poales</taxon>
        <taxon>Poaceae</taxon>
        <taxon>PACMAD clade</taxon>
        <taxon>Arundinoideae</taxon>
        <taxon>Arundineae</taxon>
        <taxon>Arundo</taxon>
    </lineage>
</organism>
<dbReference type="GO" id="GO:0003743">
    <property type="term" value="F:translation initiation factor activity"/>
    <property type="evidence" value="ECO:0007669"/>
    <property type="project" value="UniProtKB-KW"/>
</dbReference>
<feature type="signal peptide" evidence="1">
    <location>
        <begin position="1"/>
        <end position="19"/>
    </location>
</feature>